<feature type="transmembrane region" description="Helical" evidence="1">
    <location>
        <begin position="38"/>
        <end position="61"/>
    </location>
</feature>
<feature type="transmembrane region" description="Helical" evidence="1">
    <location>
        <begin position="109"/>
        <end position="132"/>
    </location>
</feature>
<feature type="transmembrane region" description="Helical" evidence="1">
    <location>
        <begin position="278"/>
        <end position="299"/>
    </location>
</feature>
<feature type="transmembrane region" description="Helical" evidence="1">
    <location>
        <begin position="144"/>
        <end position="175"/>
    </location>
</feature>
<feature type="transmembrane region" description="Helical" evidence="1">
    <location>
        <begin position="337"/>
        <end position="359"/>
    </location>
</feature>
<feature type="transmembrane region" description="Helical" evidence="1">
    <location>
        <begin position="187"/>
        <end position="217"/>
    </location>
</feature>
<name>A0A1L8MMH2_9STRE</name>
<feature type="transmembrane region" description="Helical" evidence="1">
    <location>
        <begin position="229"/>
        <end position="251"/>
    </location>
</feature>
<keyword evidence="1" id="KW-0472">Membrane</keyword>
<proteinExistence type="predicted"/>
<feature type="transmembrane region" description="Helical" evidence="1">
    <location>
        <begin position="311"/>
        <end position="331"/>
    </location>
</feature>
<comment type="caution">
    <text evidence="2">The sequence shown here is derived from an EMBL/GenBank/DDBJ whole genome shotgun (WGS) entry which is preliminary data.</text>
</comment>
<organism evidence="2 3">
    <name type="scientific">Streptococcus bovimastitidis</name>
    <dbReference type="NCBI Taxonomy" id="1856638"/>
    <lineage>
        <taxon>Bacteria</taxon>
        <taxon>Bacillati</taxon>
        <taxon>Bacillota</taxon>
        <taxon>Bacilli</taxon>
        <taxon>Lactobacillales</taxon>
        <taxon>Streptococcaceae</taxon>
        <taxon>Streptococcus</taxon>
    </lineage>
</organism>
<reference evidence="3" key="1">
    <citation type="submission" date="2016-06" db="EMBL/GenBank/DDBJ databases">
        <authorList>
            <person name="de Vries S.P.W."/>
            <person name="Hadjirin N.F."/>
            <person name="Lay E.M."/>
            <person name="Zadoks R.N."/>
            <person name="Peacock S.J."/>
            <person name="Parkhill J."/>
            <person name="Grant A.J."/>
            <person name="Mcdougall S."/>
            <person name="Holmes M.A."/>
        </authorList>
    </citation>
    <scope>NUCLEOTIDE SEQUENCE [LARGE SCALE GENOMIC DNA]</scope>
    <source>
        <strain evidence="3">NZ1587</strain>
    </source>
</reference>
<keyword evidence="1" id="KW-1133">Transmembrane helix</keyword>
<dbReference type="Proteomes" id="UP000182015">
    <property type="component" value="Unassembled WGS sequence"/>
</dbReference>
<accession>A0A1L8MMH2</accession>
<feature type="transmembrane region" description="Helical" evidence="1">
    <location>
        <begin position="82"/>
        <end position="103"/>
    </location>
</feature>
<feature type="transmembrane region" description="Helical" evidence="1">
    <location>
        <begin position="389"/>
        <end position="407"/>
    </location>
</feature>
<sequence>MSQMTDDYMPDLADIPMDDGPTIHTTKYETKVPNLHKGYILCFSIFLAFFSVANPFFLHFANPLQSQNLYIGMMLAKGQIPYSEVFTSGGMLYFVLIALSYFWGSSFWLLIFEGIAFYMSGIYFYKLVHFIVGNRKVSLSFTLLLYMFMATLGFGGMYPVQFAMPFLLMALWFLTKYFAELTKDESFILFGLAGGMSMLLEPKTLVFWLFVAIAIIIYNRKQKHLARGFYQLLAIIWGLSLVFYTAGYFILDLQILGPYISQAVAYQFTYFRVGDLPVLLSLVIQFAFLFGLGFLNGYYYFFKTKNQVNDYYIKWLLVSVTITYFVFAAFSGDFYPFHLLGLLPFALLLTVFPFANYYADALKLNSHRRGRRRKYGILTLISLYFKKNYYLPLVVIILSLGLSMYSYHELNLLVRDRESVITFVKKKVAKSEKIYVWDQTSQIYLEGQRKTASQFASPSVNVKKAENKRILVDELLQNNASYIIVNDKMTLPKNLKKHLKNDYRMIDRADTTSFHIYQQK</sequence>
<keyword evidence="1" id="KW-0812">Transmembrane</keyword>
<dbReference type="STRING" id="1856638.A9Q68_07755"/>
<evidence type="ECO:0000313" key="3">
    <source>
        <dbReference type="Proteomes" id="UP000182015"/>
    </source>
</evidence>
<dbReference type="AlphaFoldDB" id="A0A1L8MMH2"/>
<keyword evidence="3" id="KW-1185">Reference proteome</keyword>
<protein>
    <submittedName>
        <fullName evidence="2">DUF2079 domain-containing protein</fullName>
    </submittedName>
</protein>
<dbReference type="EMBL" id="LZDD01000002">
    <property type="protein sequence ID" value="OJF71865.1"/>
    <property type="molecule type" value="Genomic_DNA"/>
</dbReference>
<evidence type="ECO:0000313" key="2">
    <source>
        <dbReference type="EMBL" id="OJF71865.1"/>
    </source>
</evidence>
<evidence type="ECO:0000256" key="1">
    <source>
        <dbReference type="SAM" id="Phobius"/>
    </source>
</evidence>
<gene>
    <name evidence="2" type="ORF">A9Q68_07755</name>
</gene>